<proteinExistence type="predicted"/>
<comment type="caution">
    <text evidence="1">The sequence shown here is derived from an EMBL/GenBank/DDBJ whole genome shotgun (WGS) entry which is preliminary data.</text>
</comment>
<gene>
    <name evidence="1" type="primary">APL4_1</name>
    <name evidence="1" type="ORF">EV182_002450</name>
</gene>
<evidence type="ECO:0000313" key="2">
    <source>
        <dbReference type="Proteomes" id="UP001145114"/>
    </source>
</evidence>
<dbReference type="EMBL" id="JAMZIH010005647">
    <property type="protein sequence ID" value="KAJ1674844.1"/>
    <property type="molecule type" value="Genomic_DNA"/>
</dbReference>
<accession>A0ACC1HLP5</accession>
<keyword evidence="2" id="KW-1185">Reference proteome</keyword>
<sequence>MIRLIAADCDQGLQWYAVLRAYHLLTKDIREEKMVLLGVWIIGEFGDFLVGEGLGDGANDAIGALGANGAILSDPDGQTLQPPAPLDVVKLLGRIESAPVATNTIRHFVAVALAKLTSRYATHPTAIREVARLIGGMSDDLDAETQTRAVEFEALMRPALDAVREGVVDRMPAPEYSEEKFDADTLNPAAVRMRDLAMLGTPRNIVDSSVFSREETSRQQQKSKSIVADLLGLMGDEDIGTQRQQQQSDALMGSTSPPGGGGAAAASVGSPSQAGSHRQQPQQEQQRYSVNTLLDLVGSTSISTPANNGGVAKPSTAPRDGFGTDYEVSNSNGVAVTFCPVKDHPESDVVKVDVKLINTTSNATISNLAFHAAVLKTQRLTIRPPSGHEMRPNEQVTQSMEVSNPNRTPVRFLVKLSYDHSELGHQEAMIKFSGFPATVL</sequence>
<name>A0ACC1HLP5_9FUNG</name>
<organism evidence="1 2">
    <name type="scientific">Spiromyces aspiralis</name>
    <dbReference type="NCBI Taxonomy" id="68401"/>
    <lineage>
        <taxon>Eukaryota</taxon>
        <taxon>Fungi</taxon>
        <taxon>Fungi incertae sedis</taxon>
        <taxon>Zoopagomycota</taxon>
        <taxon>Kickxellomycotina</taxon>
        <taxon>Kickxellomycetes</taxon>
        <taxon>Kickxellales</taxon>
        <taxon>Kickxellaceae</taxon>
        <taxon>Spiromyces</taxon>
    </lineage>
</organism>
<protein>
    <submittedName>
        <fullName evidence="1">Clathrin associated protein complex large subunit</fullName>
    </submittedName>
</protein>
<evidence type="ECO:0000313" key="1">
    <source>
        <dbReference type="EMBL" id="KAJ1674844.1"/>
    </source>
</evidence>
<dbReference type="Proteomes" id="UP001145114">
    <property type="component" value="Unassembled WGS sequence"/>
</dbReference>
<reference evidence="1" key="1">
    <citation type="submission" date="2022-06" db="EMBL/GenBank/DDBJ databases">
        <title>Phylogenomic reconstructions and comparative analyses of Kickxellomycotina fungi.</title>
        <authorList>
            <person name="Reynolds N.K."/>
            <person name="Stajich J.E."/>
            <person name="Barry K."/>
            <person name="Grigoriev I.V."/>
            <person name="Crous P."/>
            <person name="Smith M.E."/>
        </authorList>
    </citation>
    <scope>NUCLEOTIDE SEQUENCE</scope>
    <source>
        <strain evidence="1">RSA 2271</strain>
    </source>
</reference>